<accession>A0ABT1Z8K5</accession>
<feature type="region of interest" description="Disordered" evidence="1">
    <location>
        <begin position="1"/>
        <end position="55"/>
    </location>
</feature>
<comment type="caution">
    <text evidence="3">The sequence shown here is derived from an EMBL/GenBank/DDBJ whole genome shotgun (WGS) entry which is preliminary data.</text>
</comment>
<feature type="compositionally biased region" description="Polar residues" evidence="1">
    <location>
        <begin position="8"/>
        <end position="18"/>
    </location>
</feature>
<evidence type="ECO:0000313" key="4">
    <source>
        <dbReference type="Proteomes" id="UP001204320"/>
    </source>
</evidence>
<evidence type="ECO:0000256" key="2">
    <source>
        <dbReference type="SAM" id="Phobius"/>
    </source>
</evidence>
<reference evidence="3 4" key="1">
    <citation type="submission" date="2022-08" db="EMBL/GenBank/DDBJ databases">
        <title>Tractidigestivibacter montrealensis type strain KD21.</title>
        <authorList>
            <person name="Diop K."/>
            <person name="Richard C."/>
            <person name="Routy B."/>
        </authorList>
    </citation>
    <scope>NUCLEOTIDE SEQUENCE [LARGE SCALE GENOMIC DNA]</scope>
    <source>
        <strain evidence="3 4">KD21</strain>
    </source>
</reference>
<name>A0ABT1Z8K5_9ACTN</name>
<protein>
    <recommendedName>
        <fullName evidence="5">Aspartyl-tRNA synthetase</fullName>
    </recommendedName>
</protein>
<keyword evidence="4" id="KW-1185">Reference proteome</keyword>
<sequence length="246" mass="27382">MAQKKQKSQATTARSKVNSVERDEADKSEPTASTEPSKGPQKIGGHAQDSSADKAKRASDAVLGDIIGMAKPIAIPDLPEDELELSVGEDRKRLLLQGVLLLLAVLALLFLTFWFGVVANASGNVWFLLALILSLTAAWFVSKRMGRFLGKFFMKTGVVDFGSKYVYIYEKSDPKEATVVTYKDVKFYKTVRQGNSIRLLLWGDWVKHPSGYLYVGITRPFMADTLDPLETQICETLARHHVKEKK</sequence>
<keyword evidence="2" id="KW-1133">Transmembrane helix</keyword>
<evidence type="ECO:0000313" key="3">
    <source>
        <dbReference type="EMBL" id="MCR9036544.1"/>
    </source>
</evidence>
<feature type="transmembrane region" description="Helical" evidence="2">
    <location>
        <begin position="94"/>
        <end position="117"/>
    </location>
</feature>
<feature type="compositionally biased region" description="Basic and acidic residues" evidence="1">
    <location>
        <begin position="19"/>
        <end position="29"/>
    </location>
</feature>
<proteinExistence type="predicted"/>
<dbReference type="Proteomes" id="UP001204320">
    <property type="component" value="Unassembled WGS sequence"/>
</dbReference>
<gene>
    <name evidence="3" type="ORF">NVS32_06220</name>
</gene>
<keyword evidence="2" id="KW-0812">Transmembrane</keyword>
<evidence type="ECO:0000256" key="1">
    <source>
        <dbReference type="SAM" id="MobiDB-lite"/>
    </source>
</evidence>
<keyword evidence="2" id="KW-0472">Membrane</keyword>
<dbReference type="RefSeq" id="WP_032111301.1">
    <property type="nucleotide sequence ID" value="NZ_JANSKA010000003.1"/>
</dbReference>
<evidence type="ECO:0008006" key="5">
    <source>
        <dbReference type="Google" id="ProtNLM"/>
    </source>
</evidence>
<dbReference type="EMBL" id="JANSKA010000003">
    <property type="protein sequence ID" value="MCR9036544.1"/>
    <property type="molecule type" value="Genomic_DNA"/>
</dbReference>
<organism evidence="3 4">
    <name type="scientific">Tractidigestivibacter montrealensis</name>
    <dbReference type="NCBI Taxonomy" id="2972466"/>
    <lineage>
        <taxon>Bacteria</taxon>
        <taxon>Bacillati</taxon>
        <taxon>Actinomycetota</taxon>
        <taxon>Coriobacteriia</taxon>
        <taxon>Coriobacteriales</taxon>
        <taxon>Atopobiaceae</taxon>
        <taxon>Tractidigestivibacter</taxon>
    </lineage>
</organism>
<feature type="transmembrane region" description="Helical" evidence="2">
    <location>
        <begin position="123"/>
        <end position="141"/>
    </location>
</feature>